<proteinExistence type="predicted"/>
<name>A0A8C9AVS7_PROSS</name>
<sequence length="496" mass="54975">MSQIRKKNSSEGETKSQTSFVNKFLGGSKAESRKENNDLKTTDSQPSNGLQKTATFDAAKPVSSEVEFRSRMEKNEQFLQKLGKKAVNKCLDLNNCGLTRADLRETGEALEMIPELEELNLSWNSKVGGNLPLVLQNFQKGSKIQTLELVDCALTSEDGAFVGQLLPVLQSLEVLDLSMNRNIGGSLNRLAQGLKCTSNLRVLKLHSCGLSQKSVKTLDTAFRYLGELRKLDLSCNKKLGGGFEDSSAQLALLKHLEVLDLHQCSLTADDVVLLTQVIPLLSNLQELDLSANKKVGSCSENLLSRLRFLPALKSLLINNCALETEAFTALAESSTHLPALEILNLSWNKCVGGNLKLLLESLKLSTCLQVLRLSSCSLVTEDVALLASVIGTGHLAKLWKLDLSYNDSICDEGWAIFCQNVWFLKKLTELDISLRPSNFRDCGRWFKHLLCAVTKLPEITEIGMKRWILPASQEEALECFDQDHKRSIHFHHGGFQ</sequence>
<dbReference type="SUPFAM" id="SSF52047">
    <property type="entry name" value="RNI-like"/>
    <property type="match status" value="1"/>
</dbReference>
<evidence type="ECO:0000313" key="3">
    <source>
        <dbReference type="Proteomes" id="UP000694414"/>
    </source>
</evidence>
<protein>
    <submittedName>
        <fullName evidence="2">Leucine rich repeat containing 31</fullName>
    </submittedName>
</protein>
<feature type="compositionally biased region" description="Basic and acidic residues" evidence="1">
    <location>
        <begin position="30"/>
        <end position="41"/>
    </location>
</feature>
<gene>
    <name evidence="2" type="primary">LRRC31</name>
</gene>
<feature type="region of interest" description="Disordered" evidence="1">
    <location>
        <begin position="1"/>
        <end position="58"/>
    </location>
</feature>
<dbReference type="Ensembl" id="ENSPSMT00000040361.1">
    <property type="protein sequence ID" value="ENSPSMP00000035001.1"/>
    <property type="gene ID" value="ENSPSMG00000024118.1"/>
</dbReference>
<dbReference type="Gene3D" id="3.80.10.10">
    <property type="entry name" value="Ribonuclease Inhibitor"/>
    <property type="match status" value="2"/>
</dbReference>
<dbReference type="InterPro" id="IPR032675">
    <property type="entry name" value="LRR_dom_sf"/>
</dbReference>
<dbReference type="GeneTree" id="ENSGT00730000111293"/>
<dbReference type="AlphaFoldDB" id="A0A8C9AVS7"/>
<organism evidence="2 3">
    <name type="scientific">Prolemur simus</name>
    <name type="common">Greater bamboo lemur</name>
    <name type="synonym">Hapalemur simus</name>
    <dbReference type="NCBI Taxonomy" id="1328070"/>
    <lineage>
        <taxon>Eukaryota</taxon>
        <taxon>Metazoa</taxon>
        <taxon>Chordata</taxon>
        <taxon>Craniata</taxon>
        <taxon>Vertebrata</taxon>
        <taxon>Euteleostomi</taxon>
        <taxon>Mammalia</taxon>
        <taxon>Eutheria</taxon>
        <taxon>Euarchontoglires</taxon>
        <taxon>Primates</taxon>
        <taxon>Strepsirrhini</taxon>
        <taxon>Lemuriformes</taxon>
        <taxon>Lemuridae</taxon>
        <taxon>Prolemur</taxon>
    </lineage>
</organism>
<accession>A0A8C9AVS7</accession>
<reference evidence="2" key="1">
    <citation type="submission" date="2025-08" db="UniProtKB">
        <authorList>
            <consortium name="Ensembl"/>
        </authorList>
    </citation>
    <scope>IDENTIFICATION</scope>
</reference>
<dbReference type="PANTHER" id="PTHR24109:SF3">
    <property type="entry name" value="LEUCINE-RICH REPEAT-CONTAINING PROTEIN 31"/>
    <property type="match status" value="1"/>
</dbReference>
<dbReference type="InterPro" id="IPR042419">
    <property type="entry name" value="LRC31"/>
</dbReference>
<evidence type="ECO:0000256" key="1">
    <source>
        <dbReference type="SAM" id="MobiDB-lite"/>
    </source>
</evidence>
<reference evidence="2" key="2">
    <citation type="submission" date="2025-09" db="UniProtKB">
        <authorList>
            <consortium name="Ensembl"/>
        </authorList>
    </citation>
    <scope>IDENTIFICATION</scope>
</reference>
<dbReference type="SMART" id="SM00368">
    <property type="entry name" value="LRR_RI"/>
    <property type="match status" value="5"/>
</dbReference>
<dbReference type="PANTHER" id="PTHR24109">
    <property type="entry name" value="LEUCINE-RICH REPEAT-CONTAINING PROTEIN 31"/>
    <property type="match status" value="1"/>
</dbReference>
<feature type="compositionally biased region" description="Polar residues" evidence="1">
    <location>
        <begin position="42"/>
        <end position="54"/>
    </location>
</feature>
<dbReference type="Proteomes" id="UP000694414">
    <property type="component" value="Unplaced"/>
</dbReference>
<keyword evidence="3" id="KW-1185">Reference proteome</keyword>
<evidence type="ECO:0000313" key="2">
    <source>
        <dbReference type="Ensembl" id="ENSPSMP00000035001.1"/>
    </source>
</evidence>